<evidence type="ECO:0000313" key="3">
    <source>
        <dbReference type="Proteomes" id="UP000515908"/>
    </source>
</evidence>
<feature type="compositionally biased region" description="Polar residues" evidence="1">
    <location>
        <begin position="25"/>
        <end position="34"/>
    </location>
</feature>
<feature type="region of interest" description="Disordered" evidence="1">
    <location>
        <begin position="50"/>
        <end position="112"/>
    </location>
</feature>
<name>A0A7G2CV32_9TRYP</name>
<accession>A0A7G2CV32</accession>
<protein>
    <submittedName>
        <fullName evidence="2">Uncharacterized protein</fullName>
    </submittedName>
</protein>
<gene>
    <name evidence="2" type="ORF">ADEAN_000970100</name>
</gene>
<proteinExistence type="predicted"/>
<feature type="compositionally biased region" description="Polar residues" evidence="1">
    <location>
        <begin position="91"/>
        <end position="112"/>
    </location>
</feature>
<dbReference type="AlphaFoldDB" id="A0A7G2CV32"/>
<dbReference type="EMBL" id="LR877168">
    <property type="protein sequence ID" value="CAD2222162.1"/>
    <property type="molecule type" value="Genomic_DNA"/>
</dbReference>
<dbReference type="VEuPathDB" id="TriTrypDB:ADEAN_000970100"/>
<feature type="compositionally biased region" description="Basic and acidic residues" evidence="1">
    <location>
        <begin position="64"/>
        <end position="74"/>
    </location>
</feature>
<feature type="region of interest" description="Disordered" evidence="1">
    <location>
        <begin position="1"/>
        <end position="37"/>
    </location>
</feature>
<reference evidence="2 3" key="1">
    <citation type="submission" date="2020-08" db="EMBL/GenBank/DDBJ databases">
        <authorList>
            <person name="Newling K."/>
            <person name="Davey J."/>
            <person name="Forrester S."/>
        </authorList>
    </citation>
    <scope>NUCLEOTIDE SEQUENCE [LARGE SCALE GENOMIC DNA]</scope>
    <source>
        <strain evidence="3">Crithidia deanei Carvalho (ATCC PRA-265)</strain>
    </source>
</reference>
<evidence type="ECO:0000256" key="1">
    <source>
        <dbReference type="SAM" id="MobiDB-lite"/>
    </source>
</evidence>
<feature type="compositionally biased region" description="Basic and acidic residues" evidence="1">
    <location>
        <begin position="1"/>
        <end position="16"/>
    </location>
</feature>
<keyword evidence="3" id="KW-1185">Reference proteome</keyword>
<evidence type="ECO:0000313" key="2">
    <source>
        <dbReference type="EMBL" id="CAD2222162.1"/>
    </source>
</evidence>
<sequence>METKTNTKPEDHENVHPDAVVPRGPSTTITMPNHKTTRHKELSVCLLGAANHSNPSTDRPLLNLKRDERKDAPHWKKLSPSVSDRSEESETSSITVPISEESLTTGNDRNRNRTQFLEQMRQNNKMIREKQTEREIFNQHNKVKRITDAENELLNYERMLQLKFNYNAK</sequence>
<organism evidence="2 3">
    <name type="scientific">Angomonas deanei</name>
    <dbReference type="NCBI Taxonomy" id="59799"/>
    <lineage>
        <taxon>Eukaryota</taxon>
        <taxon>Discoba</taxon>
        <taxon>Euglenozoa</taxon>
        <taxon>Kinetoplastea</taxon>
        <taxon>Metakinetoplastina</taxon>
        <taxon>Trypanosomatida</taxon>
        <taxon>Trypanosomatidae</taxon>
        <taxon>Strigomonadinae</taxon>
        <taxon>Angomonas</taxon>
    </lineage>
</organism>
<dbReference type="Proteomes" id="UP000515908">
    <property type="component" value="Chromosome 24"/>
</dbReference>